<evidence type="ECO:0000313" key="2">
    <source>
        <dbReference type="EMBL" id="CDX11705.1"/>
    </source>
</evidence>
<dbReference type="EMBL" id="CCMZ01000003">
    <property type="protein sequence ID" value="CDX11705.1"/>
    <property type="molecule type" value="Genomic_DNA"/>
</dbReference>
<feature type="compositionally biased region" description="Low complexity" evidence="1">
    <location>
        <begin position="25"/>
        <end position="39"/>
    </location>
</feature>
<name>A0A090D9S3_MESPL</name>
<keyword evidence="3" id="KW-1185">Reference proteome</keyword>
<dbReference type="Proteomes" id="UP000045285">
    <property type="component" value="Unassembled WGS sequence"/>
</dbReference>
<proteinExistence type="predicted"/>
<reference evidence="3" key="1">
    <citation type="submission" date="2014-08" db="EMBL/GenBank/DDBJ databases">
        <authorList>
            <person name="Moulin L."/>
        </authorList>
    </citation>
    <scope>NUCLEOTIDE SEQUENCE [LARGE SCALE GENOMIC DNA]</scope>
</reference>
<feature type="region of interest" description="Disordered" evidence="1">
    <location>
        <begin position="25"/>
        <end position="49"/>
    </location>
</feature>
<evidence type="ECO:0000256" key="1">
    <source>
        <dbReference type="SAM" id="MobiDB-lite"/>
    </source>
</evidence>
<protein>
    <recommendedName>
        <fullName evidence="4">DUF883 domain-containing protein</fullName>
    </recommendedName>
</protein>
<evidence type="ECO:0008006" key="4">
    <source>
        <dbReference type="Google" id="ProtNLM"/>
    </source>
</evidence>
<evidence type="ECO:0000313" key="3">
    <source>
        <dbReference type="Proteomes" id="UP000045285"/>
    </source>
</evidence>
<dbReference type="AlphaFoldDB" id="A0A090D9S3"/>
<sequence>MSTDAVISRELKSLQEAVALSQQQRAAAAAPTDNAAAGAEPVQTAEDEEWHADLRALADEVTGFFEEAEKNISQHPTSSVVGALLVGILIGRLLGRH</sequence>
<gene>
    <name evidence="2" type="ORF">MPL3356_110113</name>
</gene>
<organism evidence="2 3">
    <name type="scientific">Mesorhizobium plurifarium</name>
    <dbReference type="NCBI Taxonomy" id="69974"/>
    <lineage>
        <taxon>Bacteria</taxon>
        <taxon>Pseudomonadati</taxon>
        <taxon>Pseudomonadota</taxon>
        <taxon>Alphaproteobacteria</taxon>
        <taxon>Hyphomicrobiales</taxon>
        <taxon>Phyllobacteriaceae</taxon>
        <taxon>Mesorhizobium</taxon>
    </lineage>
</organism>
<accession>A0A090D9S3</accession>